<dbReference type="EMBL" id="SPMZ01000028">
    <property type="protein sequence ID" value="NMQ19532.1"/>
    <property type="molecule type" value="Genomic_DNA"/>
</dbReference>
<dbReference type="PANTHER" id="PTHR32063:SF14">
    <property type="entry name" value="BLL4319 PROTEIN"/>
    <property type="match status" value="1"/>
</dbReference>
<dbReference type="InterPro" id="IPR027463">
    <property type="entry name" value="AcrB_DN_DC_subdom"/>
</dbReference>
<dbReference type="Gene3D" id="3.30.2090.10">
    <property type="entry name" value="Multidrug efflux transporter AcrB TolC docking domain, DN and DC subdomains"/>
    <property type="match status" value="2"/>
</dbReference>
<dbReference type="Gene3D" id="1.20.1640.10">
    <property type="entry name" value="Multidrug efflux transporter AcrB transmembrane domain"/>
    <property type="match status" value="2"/>
</dbReference>
<feature type="transmembrane region" description="Helical" evidence="1">
    <location>
        <begin position="872"/>
        <end position="893"/>
    </location>
</feature>
<dbReference type="PANTHER" id="PTHR32063">
    <property type="match status" value="1"/>
</dbReference>
<organism evidence="2 3">
    <name type="scientific">Candidatus Competibacter phosphatis</name>
    <dbReference type="NCBI Taxonomy" id="221280"/>
    <lineage>
        <taxon>Bacteria</taxon>
        <taxon>Pseudomonadati</taxon>
        <taxon>Pseudomonadota</taxon>
        <taxon>Gammaproteobacteria</taxon>
        <taxon>Candidatus Competibacteraceae</taxon>
        <taxon>Candidatus Competibacter</taxon>
    </lineage>
</organism>
<dbReference type="SUPFAM" id="SSF82866">
    <property type="entry name" value="Multidrug efflux transporter AcrB transmembrane domain"/>
    <property type="match status" value="2"/>
</dbReference>
<feature type="transmembrane region" description="Helical" evidence="1">
    <location>
        <begin position="527"/>
        <end position="546"/>
    </location>
</feature>
<feature type="transmembrane region" description="Helical" evidence="1">
    <location>
        <begin position="846"/>
        <end position="865"/>
    </location>
</feature>
<keyword evidence="1" id="KW-1133">Transmembrane helix</keyword>
<dbReference type="SUPFAM" id="SSF82714">
    <property type="entry name" value="Multidrug efflux transporter AcrB TolC docking domain, DN and DC subdomains"/>
    <property type="match status" value="2"/>
</dbReference>
<feature type="transmembrane region" description="Helical" evidence="1">
    <location>
        <begin position="12"/>
        <end position="31"/>
    </location>
</feature>
<keyword evidence="1" id="KW-0472">Membrane</keyword>
<dbReference type="PRINTS" id="PR00702">
    <property type="entry name" value="ACRIFLAVINRP"/>
</dbReference>
<dbReference type="SUPFAM" id="SSF82693">
    <property type="entry name" value="Multidrug efflux transporter AcrB pore domain, PN1, PN2, PC1 and PC2 subdomains"/>
    <property type="match status" value="4"/>
</dbReference>
<proteinExistence type="predicted"/>
<feature type="transmembrane region" description="Helical" evidence="1">
    <location>
        <begin position="913"/>
        <end position="937"/>
    </location>
</feature>
<gene>
    <name evidence="2" type="ORF">E4P82_10215</name>
</gene>
<evidence type="ECO:0000313" key="3">
    <source>
        <dbReference type="Proteomes" id="UP000760480"/>
    </source>
</evidence>
<dbReference type="Gene3D" id="3.30.70.1440">
    <property type="entry name" value="Multidrug efflux transporter AcrB pore domain"/>
    <property type="match status" value="1"/>
</dbReference>
<evidence type="ECO:0000313" key="2">
    <source>
        <dbReference type="EMBL" id="NMQ19532.1"/>
    </source>
</evidence>
<feature type="transmembrane region" description="Helical" evidence="1">
    <location>
        <begin position="432"/>
        <end position="452"/>
    </location>
</feature>
<sequence length="1059" mass="114585">MKSFTDLFITRPVLAIVVNLVIIIAGIQAIFTLNVRQYPRSDNASVKVTTVYVGASADLVRGFITTPLERAIAAADGIDYLESQSTQGLSTITARLKLNQDPTKALAEIGSKVDQVRGDLPPEAEVPVLNIESADSEFASAYLSFSSDILQQNEITDYLVRAVQPRLSALEGVQRAEILGARTFAMRVWLKPDKMAALNISPAQVRQALAANNYLAAIGRTKGALIQVNLTANTDLRSVEEFRNLVIREQGGTLVRLRDIADVALGAEDYDAEVRFSGQTAVFMGIFPLPNANAIDVIGRVRAEMALIQKDLPTGLAARVAYDATDYINNAIREVIKTLGETLLIVVIIIFLFLGSVRSVLVPVIAIPLSLIGGIFLMQVFGFTINLLTLLAIVLSVGLVVDDAIVVVENVERHLREGQSPFDAAILGARELVGPIIAMTLTLIAVYTPIGLQGGLTGALFREFAFTLAGSVTISGVVALTLSPMMSSKLLSAEDERHWLPAHINAAFERLKRFYGRLLDGALSARPAAYLVWGALFLVVVPMWMFSPEELAPSEDQGVIFGIVDASANATLDQTSAFAAAANDAFQSIPETEFTFQITFPTSGFGGMVTKPWNERERTVFQILPEIQQKLQHIPGIQMFPVTPPALPGGGQFPVEFIIASTADTQQILDIAKQVQLKAMQSGLFAFPPLIDVKIDQPQTEIVIDRDKVADLGLNLQQVGADLSAAVGGNFVNRFNIAGRSYKVIPQVQRAGRLNPDQLNDIYVTGPNNQLIPLSTVASLRNSTEPRSLNRFQQLNAVKISGVAIRPLDEALRFLEDEATKLMPQGYVIDYTGESRQLRLEGGGKFFTTMGFAIILIFLVLAAQFNSFRDPFIILLGSVPFAMFGALLFTFLKMPNPNIPFALTAGWTTTLNIYSKVGLVTLIGLIAKNGILIVEFANKRQFAGLSKLDAVRDAALTRLRPILMTTAATIAGHLPLTLVSGAGAAARNSIGLVLVGGMAIGTLFTLFIVPALYILIAKDHAHDRDAEQAAAVVKDIELDVTREDIVSAVREGRERESLG</sequence>
<evidence type="ECO:0000256" key="1">
    <source>
        <dbReference type="SAM" id="Phobius"/>
    </source>
</evidence>
<dbReference type="Pfam" id="PF00873">
    <property type="entry name" value="ACR_tran"/>
    <property type="match status" value="1"/>
</dbReference>
<comment type="caution">
    <text evidence="2">The sequence shown here is derived from an EMBL/GenBank/DDBJ whole genome shotgun (WGS) entry which is preliminary data.</text>
</comment>
<dbReference type="Gene3D" id="3.30.70.1320">
    <property type="entry name" value="Multidrug efflux transporter AcrB pore domain like"/>
    <property type="match status" value="1"/>
</dbReference>
<feature type="transmembrane region" description="Helical" evidence="1">
    <location>
        <begin position="464"/>
        <end position="482"/>
    </location>
</feature>
<feature type="transmembrane region" description="Helical" evidence="1">
    <location>
        <begin position="335"/>
        <end position="354"/>
    </location>
</feature>
<protein>
    <submittedName>
        <fullName evidence="2">Multidrug efflux protein</fullName>
    </submittedName>
</protein>
<dbReference type="RefSeq" id="WP_169248789.1">
    <property type="nucleotide sequence ID" value="NZ_SPMZ01000028.1"/>
</dbReference>
<name>A0ABX1TLF0_9GAMM</name>
<dbReference type="Gene3D" id="3.30.70.1430">
    <property type="entry name" value="Multidrug efflux transporter AcrB pore domain"/>
    <property type="match status" value="2"/>
</dbReference>
<feature type="transmembrane region" description="Helical" evidence="1">
    <location>
        <begin position="990"/>
        <end position="1016"/>
    </location>
</feature>
<dbReference type="Proteomes" id="UP000760480">
    <property type="component" value="Unassembled WGS sequence"/>
</dbReference>
<accession>A0ABX1TLF0</accession>
<reference evidence="2 3" key="1">
    <citation type="submission" date="2019-03" db="EMBL/GenBank/DDBJ databases">
        <title>Metabolic reconstructions from genomes of highly enriched 'Candidatus Accumulibacter' and 'Candidatus Competibacter' bioreactor populations.</title>
        <authorList>
            <person name="Annavajhala M.K."/>
            <person name="Welles L."/>
            <person name="Abbas B."/>
            <person name="Sorokin D."/>
            <person name="Park H."/>
            <person name="Van Loosdrecht M."/>
            <person name="Chandran K."/>
        </authorList>
    </citation>
    <scope>NUCLEOTIDE SEQUENCE [LARGE SCALE GENOMIC DNA]</scope>
    <source>
        <strain evidence="2 3">SBR_G</strain>
    </source>
</reference>
<feature type="transmembrane region" description="Helical" evidence="1">
    <location>
        <begin position="962"/>
        <end position="984"/>
    </location>
</feature>
<keyword evidence="1" id="KW-0812">Transmembrane</keyword>
<keyword evidence="3" id="KW-1185">Reference proteome</keyword>
<dbReference type="InterPro" id="IPR001036">
    <property type="entry name" value="Acrflvin-R"/>
</dbReference>